<evidence type="ECO:0000313" key="3">
    <source>
        <dbReference type="Proteomes" id="UP001201873"/>
    </source>
</evidence>
<evidence type="ECO:0000313" key="2">
    <source>
        <dbReference type="EMBL" id="MCK9878795.1"/>
    </source>
</evidence>
<gene>
    <name evidence="2" type="ORF">MXD59_24040</name>
</gene>
<evidence type="ECO:0000256" key="1">
    <source>
        <dbReference type="HAMAP-Rule" id="MF_01187"/>
    </source>
</evidence>
<reference evidence="2 3" key="1">
    <citation type="submission" date="2022-04" db="EMBL/GenBank/DDBJ databases">
        <title>Genome diversity in the genus Frankia.</title>
        <authorList>
            <person name="Carlos-Shanley C."/>
            <person name="Hahn D."/>
        </authorList>
    </citation>
    <scope>NUCLEOTIDE SEQUENCE [LARGE SCALE GENOMIC DNA]</scope>
    <source>
        <strain evidence="2 3">Ag45/Mut15</strain>
    </source>
</reference>
<dbReference type="RefSeq" id="WP_248826862.1">
    <property type="nucleotide sequence ID" value="NZ_JALKFT010000045.1"/>
</dbReference>
<protein>
    <recommendedName>
        <fullName evidence="1">UPF0434 protein MXD59_24040</fullName>
    </recommendedName>
</protein>
<dbReference type="SUPFAM" id="SSF158997">
    <property type="entry name" value="Trm112p-like"/>
    <property type="match status" value="1"/>
</dbReference>
<sequence>MSLDPLLLEILACPCSKHGQLRPDELDGAPVLVCLACGLAFPVRDDIPVMLLDEAVPFTGTATSATASASG</sequence>
<comment type="similarity">
    <text evidence="1">Belongs to the UPF0434 family.</text>
</comment>
<dbReference type="InterPro" id="IPR005651">
    <property type="entry name" value="Trm112-like"/>
</dbReference>
<dbReference type="Gene3D" id="2.20.25.10">
    <property type="match status" value="1"/>
</dbReference>
<keyword evidence="3" id="KW-1185">Reference proteome</keyword>
<name>A0ABT0K4U0_9ACTN</name>
<dbReference type="EMBL" id="JALKFT010000045">
    <property type="protein sequence ID" value="MCK9878795.1"/>
    <property type="molecule type" value="Genomic_DNA"/>
</dbReference>
<dbReference type="Proteomes" id="UP001201873">
    <property type="component" value="Unassembled WGS sequence"/>
</dbReference>
<dbReference type="Pfam" id="PF03966">
    <property type="entry name" value="Trm112p"/>
    <property type="match status" value="1"/>
</dbReference>
<accession>A0ABT0K4U0</accession>
<proteinExistence type="inferred from homology"/>
<dbReference type="HAMAP" id="MF_01187">
    <property type="entry name" value="UPF0434"/>
    <property type="match status" value="1"/>
</dbReference>
<comment type="caution">
    <text evidence="2">The sequence shown here is derived from an EMBL/GenBank/DDBJ whole genome shotgun (WGS) entry which is preliminary data.</text>
</comment>
<organism evidence="2 3">
    <name type="scientific">Frankia umida</name>
    <dbReference type="NCBI Taxonomy" id="573489"/>
    <lineage>
        <taxon>Bacteria</taxon>
        <taxon>Bacillati</taxon>
        <taxon>Actinomycetota</taxon>
        <taxon>Actinomycetes</taxon>
        <taxon>Frankiales</taxon>
        <taxon>Frankiaceae</taxon>
        <taxon>Frankia</taxon>
    </lineage>
</organism>